<dbReference type="EMBL" id="UOEQ01000452">
    <property type="protein sequence ID" value="VAW23195.1"/>
    <property type="molecule type" value="Genomic_DNA"/>
</dbReference>
<dbReference type="Pfam" id="PF01220">
    <property type="entry name" value="DHquinase_II"/>
    <property type="match status" value="1"/>
</dbReference>
<dbReference type="PANTHER" id="PTHR21272">
    <property type="entry name" value="CATABOLIC 3-DEHYDROQUINASE"/>
    <property type="match status" value="1"/>
</dbReference>
<dbReference type="EC" id="4.2.1.10" evidence="1"/>
<protein>
    <recommendedName>
        <fullName evidence="1">3-dehydroquinate dehydratase</fullName>
        <ecNumber evidence="1">4.2.1.10</ecNumber>
    </recommendedName>
</protein>
<sequence length="145" mass="15925">MAKKILILNGPNLNLLGSRQPDVYGSLTLDDIKANCLERAMKLDLEIDFRQSNHEGELISWIQQCQPPHFHGLVINPAAYSHTSIGIPDALSAMELPKVEVHISNIFARESFRHHSFVSPVATGIICGFGPAGYLLALNAIVELI</sequence>
<dbReference type="NCBIfam" id="TIGR01088">
    <property type="entry name" value="aroQ"/>
    <property type="match status" value="1"/>
</dbReference>
<dbReference type="NCBIfam" id="NF003807">
    <property type="entry name" value="PRK05395.1-4"/>
    <property type="match status" value="1"/>
</dbReference>
<name>A0A3B0TX67_9ZZZZ</name>
<dbReference type="AlphaFoldDB" id="A0A3B0TX67"/>
<evidence type="ECO:0000256" key="1">
    <source>
        <dbReference type="ARBA" id="ARBA00012060"/>
    </source>
</evidence>
<evidence type="ECO:0000256" key="2">
    <source>
        <dbReference type="ARBA" id="ARBA00023239"/>
    </source>
</evidence>
<dbReference type="GO" id="GO:0019631">
    <property type="term" value="P:quinate catabolic process"/>
    <property type="evidence" value="ECO:0007669"/>
    <property type="project" value="TreeGrafter"/>
</dbReference>
<proteinExistence type="inferred from homology"/>
<gene>
    <name evidence="3" type="ORF">MNBD_ALPHA11-957</name>
</gene>
<dbReference type="InterPro" id="IPR001874">
    <property type="entry name" value="DHquinase_II"/>
</dbReference>
<dbReference type="PANTHER" id="PTHR21272:SF3">
    <property type="entry name" value="CATABOLIC 3-DEHYDROQUINASE"/>
    <property type="match status" value="1"/>
</dbReference>
<reference evidence="3" key="1">
    <citation type="submission" date="2018-06" db="EMBL/GenBank/DDBJ databases">
        <authorList>
            <person name="Zhirakovskaya E."/>
        </authorList>
    </citation>
    <scope>NUCLEOTIDE SEQUENCE</scope>
</reference>
<dbReference type="GO" id="GO:0003855">
    <property type="term" value="F:3-dehydroquinate dehydratase activity"/>
    <property type="evidence" value="ECO:0007669"/>
    <property type="project" value="UniProtKB-EC"/>
</dbReference>
<dbReference type="SUPFAM" id="SSF52304">
    <property type="entry name" value="Type II 3-dehydroquinate dehydratase"/>
    <property type="match status" value="1"/>
</dbReference>
<dbReference type="Gene3D" id="3.40.50.9100">
    <property type="entry name" value="Dehydroquinase, class II"/>
    <property type="match status" value="1"/>
</dbReference>
<dbReference type="InterPro" id="IPR018509">
    <property type="entry name" value="DHquinase_II_CS"/>
</dbReference>
<dbReference type="HAMAP" id="MF_00169">
    <property type="entry name" value="AroQ"/>
    <property type="match status" value="1"/>
</dbReference>
<dbReference type="NCBIfam" id="NF003806">
    <property type="entry name" value="PRK05395.1-3"/>
    <property type="match status" value="1"/>
</dbReference>
<dbReference type="PROSITE" id="PS01029">
    <property type="entry name" value="DEHYDROQUINASE_II"/>
    <property type="match status" value="1"/>
</dbReference>
<evidence type="ECO:0000313" key="3">
    <source>
        <dbReference type="EMBL" id="VAW23195.1"/>
    </source>
</evidence>
<dbReference type="InterPro" id="IPR036441">
    <property type="entry name" value="DHquinase_II_sf"/>
</dbReference>
<dbReference type="CDD" id="cd00466">
    <property type="entry name" value="DHQase_II"/>
    <property type="match status" value="1"/>
</dbReference>
<accession>A0A3B0TX67</accession>
<keyword evidence="2 3" id="KW-0456">Lyase</keyword>
<organism evidence="3">
    <name type="scientific">hydrothermal vent metagenome</name>
    <dbReference type="NCBI Taxonomy" id="652676"/>
    <lineage>
        <taxon>unclassified sequences</taxon>
        <taxon>metagenomes</taxon>
        <taxon>ecological metagenomes</taxon>
    </lineage>
</organism>
<dbReference type="PIRSF" id="PIRSF001399">
    <property type="entry name" value="DHquinase_II"/>
    <property type="match status" value="1"/>
</dbReference>
<dbReference type="NCBIfam" id="NF003805">
    <property type="entry name" value="PRK05395.1-2"/>
    <property type="match status" value="1"/>
</dbReference>